<dbReference type="SUPFAM" id="SSF103190">
    <property type="entry name" value="Sensory domain-like"/>
    <property type="match status" value="1"/>
</dbReference>
<feature type="transmembrane region" description="Helical" evidence="8">
    <location>
        <begin position="171"/>
        <end position="191"/>
    </location>
</feature>
<dbReference type="PROSITE" id="PS50111">
    <property type="entry name" value="CHEMOTAXIS_TRANSDUC_2"/>
    <property type="match status" value="1"/>
</dbReference>
<evidence type="ECO:0000313" key="11">
    <source>
        <dbReference type="EMBL" id="NGZ77110.1"/>
    </source>
</evidence>
<evidence type="ECO:0000256" key="4">
    <source>
        <dbReference type="ARBA" id="ARBA00023224"/>
    </source>
</evidence>
<evidence type="ECO:0000256" key="1">
    <source>
        <dbReference type="ARBA" id="ARBA00004236"/>
    </source>
</evidence>
<evidence type="ECO:0000256" key="3">
    <source>
        <dbReference type="ARBA" id="ARBA00023136"/>
    </source>
</evidence>
<feature type="region of interest" description="Disordered" evidence="7">
    <location>
        <begin position="503"/>
        <end position="565"/>
    </location>
</feature>
<organism evidence="11 12">
    <name type="scientific">Saccharibacillus alkalitolerans</name>
    <dbReference type="NCBI Taxonomy" id="2705290"/>
    <lineage>
        <taxon>Bacteria</taxon>
        <taxon>Bacillati</taxon>
        <taxon>Bacillota</taxon>
        <taxon>Bacilli</taxon>
        <taxon>Bacillales</taxon>
        <taxon>Paenibacillaceae</taxon>
        <taxon>Saccharibacillus</taxon>
    </lineage>
</organism>
<protein>
    <submittedName>
        <fullName evidence="11">Methyl-accepting chemotaxis protein</fullName>
    </submittedName>
</protein>
<dbReference type="SUPFAM" id="SSF58104">
    <property type="entry name" value="Methyl-accepting chemotaxis protein (MCP) signaling domain"/>
    <property type="match status" value="1"/>
</dbReference>
<dbReference type="Gene3D" id="1.10.287.950">
    <property type="entry name" value="Methyl-accepting chemotaxis protein"/>
    <property type="match status" value="1"/>
</dbReference>
<sequence length="565" mass="61620">MLTIRSAIQQTALNTMQKDTQRLAENTAAVLGEQSEAIENVYSGGESTEAYRSLRSQLNNLRLQSGVLYVYMLNKTDSGWIYTVDGAPWDDEEYSQLGTEAEFDADAESELLRGETVNTPVAYSEEWGSLFSSFTPIRDAEGAAIGYLGIDVSAATLEQVTSATLSDTYRIVIPFFAAVLLLSMLVMLLVINRLLKQVAGIKAGLEQAAEGNLDVSVRRITGDQLGDIAKLTEHMTARMAGMIEEIKVGAETLVRSSGRVEETANTNRQQAEEMARAIHEIAAGSMQQAEQTEQASRLTDELGGMMDEVGSYVRQFAGMSEQLGTLQAQVSREHGTLLEKSRGNAHRVDDLTSMSRELNEKTKLAASISGRLNAIVKQTQILSLNAAIEASRAGEAGKGFAVVAGEMGGLAQQSKDSIQEIESILTSFVVQVDRMNEHFEANRTDVRQQELQISECLEAFEAVRGISMQIEELAGRLDRRTADMQDARREVEQHMNDIASATEQTSAMTEEVSASAEEQQRSAGELSGISGRLSELADRMQSAVGQFRTKSSDGNRARKDEIAAE</sequence>
<feature type="domain" description="Methyl-accepting transducer" evidence="9">
    <location>
        <begin position="263"/>
        <end position="520"/>
    </location>
</feature>
<dbReference type="InterPro" id="IPR004089">
    <property type="entry name" value="MCPsignal_dom"/>
</dbReference>
<evidence type="ECO:0000256" key="2">
    <source>
        <dbReference type="ARBA" id="ARBA00022475"/>
    </source>
</evidence>
<evidence type="ECO:0000256" key="8">
    <source>
        <dbReference type="SAM" id="Phobius"/>
    </source>
</evidence>
<comment type="caution">
    <text evidence="11">The sequence shown here is derived from an EMBL/GenBank/DDBJ whole genome shotgun (WGS) entry which is preliminary data.</text>
</comment>
<dbReference type="PANTHER" id="PTHR32089">
    <property type="entry name" value="METHYL-ACCEPTING CHEMOTAXIS PROTEIN MCPB"/>
    <property type="match status" value="1"/>
</dbReference>
<feature type="compositionally biased region" description="Basic and acidic residues" evidence="7">
    <location>
        <begin position="550"/>
        <end position="565"/>
    </location>
</feature>
<keyword evidence="12" id="KW-1185">Reference proteome</keyword>
<feature type="domain" description="HAMP" evidence="10">
    <location>
        <begin position="192"/>
        <end position="244"/>
    </location>
</feature>
<comment type="similarity">
    <text evidence="5">Belongs to the methyl-accepting chemotaxis (MCP) protein family.</text>
</comment>
<evidence type="ECO:0000256" key="6">
    <source>
        <dbReference type="PROSITE-ProRule" id="PRU00284"/>
    </source>
</evidence>
<dbReference type="PANTHER" id="PTHR32089:SF112">
    <property type="entry name" value="LYSOZYME-LIKE PROTEIN-RELATED"/>
    <property type="match status" value="1"/>
</dbReference>
<keyword evidence="4 6" id="KW-0807">Transducer</keyword>
<keyword evidence="8" id="KW-1133">Transmembrane helix</keyword>
<name>A0ABX0F9N7_9BACL</name>
<comment type="subcellular location">
    <subcellularLocation>
        <location evidence="1">Cell membrane</location>
    </subcellularLocation>
</comment>
<dbReference type="InterPro" id="IPR003660">
    <property type="entry name" value="HAMP_dom"/>
</dbReference>
<keyword evidence="8" id="KW-0812">Transmembrane</keyword>
<evidence type="ECO:0000313" key="12">
    <source>
        <dbReference type="Proteomes" id="UP000800303"/>
    </source>
</evidence>
<reference evidence="11 12" key="1">
    <citation type="submission" date="2020-01" db="EMBL/GenBank/DDBJ databases">
        <title>Polyphasic characterisation and genomic insights into a novel alkali tolerant bacterium VR-M41.</title>
        <authorList>
            <person name="Vemuluri V.R."/>
        </authorList>
    </citation>
    <scope>NUCLEOTIDE SEQUENCE [LARGE SCALE GENOMIC DNA]</scope>
    <source>
        <strain evidence="11 12">VR-M41</strain>
    </source>
</reference>
<evidence type="ECO:0000256" key="5">
    <source>
        <dbReference type="ARBA" id="ARBA00029447"/>
    </source>
</evidence>
<dbReference type="PROSITE" id="PS50885">
    <property type="entry name" value="HAMP"/>
    <property type="match status" value="1"/>
</dbReference>
<gene>
    <name evidence="11" type="ORF">GYN08_17525</name>
</gene>
<dbReference type="RefSeq" id="WP_166276876.1">
    <property type="nucleotide sequence ID" value="NZ_JAAFGS010000006.1"/>
</dbReference>
<proteinExistence type="inferred from homology"/>
<dbReference type="Pfam" id="PF00015">
    <property type="entry name" value="MCPsignal"/>
    <property type="match status" value="1"/>
</dbReference>
<evidence type="ECO:0000259" key="9">
    <source>
        <dbReference type="PROSITE" id="PS50111"/>
    </source>
</evidence>
<evidence type="ECO:0000259" key="10">
    <source>
        <dbReference type="PROSITE" id="PS50885"/>
    </source>
</evidence>
<dbReference type="SMART" id="SM00283">
    <property type="entry name" value="MA"/>
    <property type="match status" value="1"/>
</dbReference>
<accession>A0ABX0F9N7</accession>
<keyword evidence="3 8" id="KW-0472">Membrane</keyword>
<dbReference type="EMBL" id="JAAFGS010000006">
    <property type="protein sequence ID" value="NGZ77110.1"/>
    <property type="molecule type" value="Genomic_DNA"/>
</dbReference>
<keyword evidence="2" id="KW-1003">Cell membrane</keyword>
<dbReference type="InterPro" id="IPR029151">
    <property type="entry name" value="Sensor-like_sf"/>
</dbReference>
<evidence type="ECO:0000256" key="7">
    <source>
        <dbReference type="SAM" id="MobiDB-lite"/>
    </source>
</evidence>
<dbReference type="Proteomes" id="UP000800303">
    <property type="component" value="Unassembled WGS sequence"/>
</dbReference>